<evidence type="ECO:0000313" key="2">
    <source>
        <dbReference type="Proteomes" id="UP000053342"/>
    </source>
</evidence>
<dbReference type="Proteomes" id="UP000053342">
    <property type="component" value="Unassembled WGS sequence"/>
</dbReference>
<dbReference type="RefSeq" id="XP_016261351.1">
    <property type="nucleotide sequence ID" value="XM_016407871.1"/>
</dbReference>
<sequence>MKQSPLPTQAMTLPKAFGGFIYGTDESACVGIQPWRTYRQDQNFCGSNVSTGEDTLSGARGACYGIACASHDKGVLKRCPTTFVCGEKSLSRFFGLEEIPSILLVVQVSIHIQRHCVFRIFDTTRYSEVLGFAVMFQVAGRGKSRG</sequence>
<protein>
    <submittedName>
        <fullName evidence="1">Uncharacterized protein</fullName>
    </submittedName>
</protein>
<dbReference type="GeneID" id="27358795"/>
<reference evidence="1 2" key="1">
    <citation type="submission" date="2015-01" db="EMBL/GenBank/DDBJ databases">
        <title>The Genome Sequence of Exophiala oligosperma CBS72588.</title>
        <authorList>
            <consortium name="The Broad Institute Genomics Platform"/>
            <person name="Cuomo C."/>
            <person name="de Hoog S."/>
            <person name="Gorbushina A."/>
            <person name="Stielow B."/>
            <person name="Teixiera M."/>
            <person name="Abouelleil A."/>
            <person name="Chapman S.B."/>
            <person name="Priest M."/>
            <person name="Young S.K."/>
            <person name="Wortman J."/>
            <person name="Nusbaum C."/>
            <person name="Birren B."/>
        </authorList>
    </citation>
    <scope>NUCLEOTIDE SEQUENCE [LARGE SCALE GENOMIC DNA]</scope>
    <source>
        <strain evidence="1 2">CBS 72588</strain>
    </source>
</reference>
<dbReference type="HOGENOM" id="CLU_1777458_0_0_1"/>
<organism evidence="1 2">
    <name type="scientific">Exophiala oligosperma</name>
    <dbReference type="NCBI Taxonomy" id="215243"/>
    <lineage>
        <taxon>Eukaryota</taxon>
        <taxon>Fungi</taxon>
        <taxon>Dikarya</taxon>
        <taxon>Ascomycota</taxon>
        <taxon>Pezizomycotina</taxon>
        <taxon>Eurotiomycetes</taxon>
        <taxon>Chaetothyriomycetidae</taxon>
        <taxon>Chaetothyriales</taxon>
        <taxon>Herpotrichiellaceae</taxon>
        <taxon>Exophiala</taxon>
    </lineage>
</organism>
<dbReference type="AlphaFoldDB" id="A0A0D2DFF7"/>
<dbReference type="EMBL" id="KN847337">
    <property type="protein sequence ID" value="KIW41135.1"/>
    <property type="molecule type" value="Genomic_DNA"/>
</dbReference>
<name>A0A0D2DFF7_9EURO</name>
<proteinExistence type="predicted"/>
<accession>A0A0D2DFF7</accession>
<keyword evidence="2" id="KW-1185">Reference proteome</keyword>
<gene>
    <name evidence="1" type="ORF">PV06_06721</name>
</gene>
<evidence type="ECO:0000313" key="1">
    <source>
        <dbReference type="EMBL" id="KIW41135.1"/>
    </source>
</evidence>
<dbReference type="VEuPathDB" id="FungiDB:PV06_06721"/>